<proteinExistence type="predicted"/>
<gene>
    <name evidence="1" type="ORF">PXEA_LOCUS27109</name>
</gene>
<evidence type="ECO:0000313" key="1">
    <source>
        <dbReference type="EMBL" id="VEL33669.1"/>
    </source>
</evidence>
<name>A0A448XCT8_9PLAT</name>
<comment type="caution">
    <text evidence="1">The sequence shown here is derived from an EMBL/GenBank/DDBJ whole genome shotgun (WGS) entry which is preliminary data.</text>
</comment>
<evidence type="ECO:0000313" key="2">
    <source>
        <dbReference type="Proteomes" id="UP000784294"/>
    </source>
</evidence>
<reference evidence="1" key="1">
    <citation type="submission" date="2018-11" db="EMBL/GenBank/DDBJ databases">
        <authorList>
            <consortium name="Pathogen Informatics"/>
        </authorList>
    </citation>
    <scope>NUCLEOTIDE SEQUENCE</scope>
</reference>
<dbReference type="Proteomes" id="UP000784294">
    <property type="component" value="Unassembled WGS sequence"/>
</dbReference>
<protein>
    <submittedName>
        <fullName evidence="1">Uncharacterized protein</fullName>
    </submittedName>
</protein>
<organism evidence="1 2">
    <name type="scientific">Protopolystoma xenopodis</name>
    <dbReference type="NCBI Taxonomy" id="117903"/>
    <lineage>
        <taxon>Eukaryota</taxon>
        <taxon>Metazoa</taxon>
        <taxon>Spiralia</taxon>
        <taxon>Lophotrochozoa</taxon>
        <taxon>Platyhelminthes</taxon>
        <taxon>Monogenea</taxon>
        <taxon>Polyopisthocotylea</taxon>
        <taxon>Polystomatidea</taxon>
        <taxon>Polystomatidae</taxon>
        <taxon>Protopolystoma</taxon>
    </lineage>
</organism>
<dbReference type="EMBL" id="CAAALY010246190">
    <property type="protein sequence ID" value="VEL33669.1"/>
    <property type="molecule type" value="Genomic_DNA"/>
</dbReference>
<dbReference type="AlphaFoldDB" id="A0A448XCT8"/>
<sequence>MVHRNHGEDSSVLVSFQPPLFGYYTTVHLRVCPKSNRSGRRTASRESVVAGAENVTTTRRSVVTDPWIPRMDVPNSTSPRSVEANWTELLCQEHQVMEPRSGRAEVRLPGPLEEFNFRLIVYMDGETVQITEPVHWNSPFPLKNINNYSLTLAYILVHGRVPANGANHLFDKTSMANYCDFGGRGDSFRSASPWRCEGVAYSSRIKAFFEGRRMERFLNFGERHASESVDFCT</sequence>
<keyword evidence="2" id="KW-1185">Reference proteome</keyword>
<accession>A0A448XCT8</accession>